<evidence type="ECO:0000256" key="1">
    <source>
        <dbReference type="SAM" id="MobiDB-lite"/>
    </source>
</evidence>
<name>A0A6J4K9T8_9ACTN</name>
<dbReference type="EMBL" id="CADCTS010000178">
    <property type="protein sequence ID" value="CAA9299974.1"/>
    <property type="molecule type" value="Genomic_DNA"/>
</dbReference>
<accession>A0A6J4K9T8</accession>
<organism evidence="2">
    <name type="scientific">uncultured Friedmanniella sp</name>
    <dbReference type="NCBI Taxonomy" id="335381"/>
    <lineage>
        <taxon>Bacteria</taxon>
        <taxon>Bacillati</taxon>
        <taxon>Actinomycetota</taxon>
        <taxon>Actinomycetes</taxon>
        <taxon>Propionibacteriales</taxon>
        <taxon>Nocardioidaceae</taxon>
        <taxon>Friedmanniella</taxon>
        <taxon>environmental samples</taxon>
    </lineage>
</organism>
<feature type="compositionally biased region" description="Low complexity" evidence="1">
    <location>
        <begin position="1"/>
        <end position="50"/>
    </location>
</feature>
<protein>
    <submittedName>
        <fullName evidence="2">Uncharacterized protein</fullName>
    </submittedName>
</protein>
<feature type="region of interest" description="Disordered" evidence="1">
    <location>
        <begin position="1"/>
        <end position="74"/>
    </location>
</feature>
<proteinExistence type="predicted"/>
<gene>
    <name evidence="2" type="ORF">AVDCRST_MAG48-1243</name>
</gene>
<reference evidence="2" key="1">
    <citation type="submission" date="2020-02" db="EMBL/GenBank/DDBJ databases">
        <authorList>
            <person name="Meier V. D."/>
        </authorList>
    </citation>
    <scope>NUCLEOTIDE SEQUENCE</scope>
    <source>
        <strain evidence="2">AVDCRST_MAG48</strain>
    </source>
</reference>
<dbReference type="AlphaFoldDB" id="A0A6J4K9T8"/>
<sequence>MGPEPTTTTPGPEVGPSAAGGPDAPGRPGVSRRGLLGAGAAARDGALHADLQVRTGPWPGPGRSTTSRRPRRPC</sequence>
<evidence type="ECO:0000313" key="2">
    <source>
        <dbReference type="EMBL" id="CAA9299974.1"/>
    </source>
</evidence>